<sequence>MCLRYKGLCVCLGLGRGGFMYRRIVIICERKCGLPKYKSSRKYGIIHHKKQISESILLLNLFPLYHSNPPS</sequence>
<reference evidence="1" key="1">
    <citation type="submission" date="2023-07" db="EMBL/GenBank/DDBJ databases">
        <authorList>
            <consortium name="AG Swart"/>
            <person name="Singh M."/>
            <person name="Singh A."/>
            <person name="Seah K."/>
            <person name="Emmerich C."/>
        </authorList>
    </citation>
    <scope>NUCLEOTIDE SEQUENCE</scope>
    <source>
        <strain evidence="1">DP1</strain>
    </source>
</reference>
<name>A0AAD1XJG6_EUPCR</name>
<dbReference type="AlphaFoldDB" id="A0AAD1XJG6"/>
<keyword evidence="2" id="KW-1185">Reference proteome</keyword>
<protein>
    <submittedName>
        <fullName evidence="1">Uncharacterized protein</fullName>
    </submittedName>
</protein>
<dbReference type="EMBL" id="CAMPGE010015192">
    <property type="protein sequence ID" value="CAI2373829.1"/>
    <property type="molecule type" value="Genomic_DNA"/>
</dbReference>
<organism evidence="1 2">
    <name type="scientific">Euplotes crassus</name>
    <dbReference type="NCBI Taxonomy" id="5936"/>
    <lineage>
        <taxon>Eukaryota</taxon>
        <taxon>Sar</taxon>
        <taxon>Alveolata</taxon>
        <taxon>Ciliophora</taxon>
        <taxon>Intramacronucleata</taxon>
        <taxon>Spirotrichea</taxon>
        <taxon>Hypotrichia</taxon>
        <taxon>Euplotida</taxon>
        <taxon>Euplotidae</taxon>
        <taxon>Moneuplotes</taxon>
    </lineage>
</organism>
<gene>
    <name evidence="1" type="ORF">ECRASSUSDP1_LOCUS15178</name>
</gene>
<evidence type="ECO:0000313" key="2">
    <source>
        <dbReference type="Proteomes" id="UP001295684"/>
    </source>
</evidence>
<proteinExistence type="predicted"/>
<accession>A0AAD1XJG6</accession>
<comment type="caution">
    <text evidence="1">The sequence shown here is derived from an EMBL/GenBank/DDBJ whole genome shotgun (WGS) entry which is preliminary data.</text>
</comment>
<dbReference type="Proteomes" id="UP001295684">
    <property type="component" value="Unassembled WGS sequence"/>
</dbReference>
<evidence type="ECO:0000313" key="1">
    <source>
        <dbReference type="EMBL" id="CAI2373829.1"/>
    </source>
</evidence>